<dbReference type="EMBL" id="HACM01002026">
    <property type="protein sequence ID" value="CRZ02468.1"/>
    <property type="molecule type" value="Transcribed_RNA"/>
</dbReference>
<accession>A0A0H5QKE2</accession>
<proteinExistence type="predicted"/>
<dbReference type="AlphaFoldDB" id="A0A0H5QKE2"/>
<sequence length="196" mass="22482">GCTVPPFIEAPCSINKACSSGYFMKIPRAAFSKIYLREIATLYFVITYGRYMEGSLDGMIIAQVIAGVSAHLQAVKHLHQQIHCEPGRMRIPRFVRPPFVYWDWITRNEHDRVFASNYRMRIATFDILVMLAQEFVPDGMDGQRVIAVWLDWVTSGDPIRRQESRFMSMSIGTIQSYRITGCRVIISALRGQYFSS</sequence>
<organism evidence="1">
    <name type="scientific">Spongospora subterranea</name>
    <dbReference type="NCBI Taxonomy" id="70186"/>
    <lineage>
        <taxon>Eukaryota</taxon>
        <taxon>Sar</taxon>
        <taxon>Rhizaria</taxon>
        <taxon>Endomyxa</taxon>
        <taxon>Phytomyxea</taxon>
        <taxon>Plasmodiophorida</taxon>
        <taxon>Plasmodiophoridae</taxon>
        <taxon>Spongospora</taxon>
    </lineage>
</organism>
<evidence type="ECO:0000313" key="1">
    <source>
        <dbReference type="EMBL" id="CRZ02468.1"/>
    </source>
</evidence>
<feature type="non-terminal residue" evidence="1">
    <location>
        <position position="1"/>
    </location>
</feature>
<protein>
    <submittedName>
        <fullName evidence="1">Uncharacterized protein</fullName>
    </submittedName>
</protein>
<reference evidence="1" key="1">
    <citation type="submission" date="2015-04" db="EMBL/GenBank/DDBJ databases">
        <title>The genome sequence of the plant pathogenic Rhizarian Plasmodiophora brassicae reveals insights in its biotrophic life cycle and the origin of chitin synthesis.</title>
        <authorList>
            <person name="Schwelm A."/>
            <person name="Fogelqvist J."/>
            <person name="Knaust A."/>
            <person name="Julke S."/>
            <person name="Lilja T."/>
            <person name="Dhandapani V."/>
            <person name="Bonilla-Rosso G."/>
            <person name="Karlsson M."/>
            <person name="Shevchenko A."/>
            <person name="Choi S.R."/>
            <person name="Kim H.G."/>
            <person name="Park J.Y."/>
            <person name="Lim Y.P."/>
            <person name="Ludwig-Muller J."/>
            <person name="Dixelius C."/>
        </authorList>
    </citation>
    <scope>NUCLEOTIDE SEQUENCE</scope>
    <source>
        <tissue evidence="1">Potato root galls</tissue>
    </source>
</reference>
<name>A0A0H5QKE2_9EUKA</name>